<evidence type="ECO:0000256" key="1">
    <source>
        <dbReference type="ARBA" id="ARBA00008056"/>
    </source>
</evidence>
<keyword evidence="5 6" id="KW-0408">Iron</keyword>
<name>A0AAD8N5C2_9APIA</name>
<evidence type="ECO:0000313" key="8">
    <source>
        <dbReference type="EMBL" id="KAK1395328.1"/>
    </source>
</evidence>
<dbReference type="Pfam" id="PF03171">
    <property type="entry name" value="2OG-FeII_Oxy"/>
    <property type="match status" value="1"/>
</dbReference>
<keyword evidence="9" id="KW-1185">Reference proteome</keyword>
<gene>
    <name evidence="8" type="ORF">POM88_014384</name>
</gene>
<dbReference type="FunFam" id="2.60.120.330:FF:000005">
    <property type="entry name" value="1-aminocyclopropane-1-carboxylate oxidase homolog 1"/>
    <property type="match status" value="1"/>
</dbReference>
<dbReference type="GO" id="GO:0051213">
    <property type="term" value="F:dioxygenase activity"/>
    <property type="evidence" value="ECO:0007669"/>
    <property type="project" value="UniProtKB-ARBA"/>
</dbReference>
<dbReference type="PROSITE" id="PS51471">
    <property type="entry name" value="FE2OG_OXY"/>
    <property type="match status" value="1"/>
</dbReference>
<dbReference type="GO" id="GO:0016705">
    <property type="term" value="F:oxidoreductase activity, acting on paired donors, with incorporation or reduction of molecular oxygen"/>
    <property type="evidence" value="ECO:0007669"/>
    <property type="project" value="UniProtKB-ARBA"/>
</dbReference>
<dbReference type="EMBL" id="JAUIZM010000003">
    <property type="protein sequence ID" value="KAK1395328.1"/>
    <property type="molecule type" value="Genomic_DNA"/>
</dbReference>
<dbReference type="InterPro" id="IPR044861">
    <property type="entry name" value="IPNS-like_FE2OG_OXY"/>
</dbReference>
<keyword evidence="4 6" id="KW-0560">Oxidoreductase</keyword>
<evidence type="ECO:0000313" key="9">
    <source>
        <dbReference type="Proteomes" id="UP001237642"/>
    </source>
</evidence>
<dbReference type="GO" id="GO:0031418">
    <property type="term" value="F:L-ascorbic acid binding"/>
    <property type="evidence" value="ECO:0007669"/>
    <property type="project" value="UniProtKB-KW"/>
</dbReference>
<dbReference type="AlphaFoldDB" id="A0AAD8N5C2"/>
<dbReference type="SUPFAM" id="SSF51197">
    <property type="entry name" value="Clavaminate synthase-like"/>
    <property type="match status" value="1"/>
</dbReference>
<evidence type="ECO:0000256" key="4">
    <source>
        <dbReference type="ARBA" id="ARBA00023002"/>
    </source>
</evidence>
<feature type="domain" description="Fe2OG dioxygenase" evidence="7">
    <location>
        <begin position="224"/>
        <end position="325"/>
    </location>
</feature>
<dbReference type="PANTHER" id="PTHR10209:SF429">
    <property type="entry name" value="1-AMINOCYCLOPROPANE-1-CARBOXYLATE OXIDASE HOMOLOG 1-LIKE"/>
    <property type="match status" value="1"/>
</dbReference>
<reference evidence="8" key="2">
    <citation type="submission" date="2023-05" db="EMBL/GenBank/DDBJ databases">
        <authorList>
            <person name="Schelkunov M.I."/>
        </authorList>
    </citation>
    <scope>NUCLEOTIDE SEQUENCE</scope>
    <source>
        <strain evidence="8">Hsosn_3</strain>
        <tissue evidence="8">Leaf</tissue>
    </source>
</reference>
<reference evidence="8" key="1">
    <citation type="submission" date="2023-02" db="EMBL/GenBank/DDBJ databases">
        <title>Genome of toxic invasive species Heracleum sosnowskyi carries increased number of genes despite the absence of recent whole-genome duplications.</title>
        <authorList>
            <person name="Schelkunov M."/>
            <person name="Shtratnikova V."/>
            <person name="Makarenko M."/>
            <person name="Klepikova A."/>
            <person name="Omelchenko D."/>
            <person name="Novikova G."/>
            <person name="Obukhova E."/>
            <person name="Bogdanov V."/>
            <person name="Penin A."/>
            <person name="Logacheva M."/>
        </authorList>
    </citation>
    <scope>NUCLEOTIDE SEQUENCE</scope>
    <source>
        <strain evidence="8">Hsosn_3</strain>
        <tissue evidence="8">Leaf</tissue>
    </source>
</reference>
<evidence type="ECO:0000259" key="7">
    <source>
        <dbReference type="PROSITE" id="PS51471"/>
    </source>
</evidence>
<comment type="similarity">
    <text evidence="1 6">Belongs to the iron/ascorbate-dependent oxidoreductase family.</text>
</comment>
<dbReference type="InterPro" id="IPR027443">
    <property type="entry name" value="IPNS-like_sf"/>
</dbReference>
<dbReference type="InterPro" id="IPR026992">
    <property type="entry name" value="DIOX_N"/>
</dbReference>
<protein>
    <submittedName>
        <fullName evidence="8">1-aminocyclopropane-1-carboxylate oxidase-like</fullName>
    </submittedName>
</protein>
<dbReference type="InterPro" id="IPR005123">
    <property type="entry name" value="Oxoglu/Fe-dep_dioxygenase_dom"/>
</dbReference>
<keyword evidence="3" id="KW-0847">Vitamin C</keyword>
<proteinExistence type="inferred from homology"/>
<comment type="caution">
    <text evidence="8">The sequence shown here is derived from an EMBL/GenBank/DDBJ whole genome shotgun (WGS) entry which is preliminary data.</text>
</comment>
<evidence type="ECO:0000256" key="3">
    <source>
        <dbReference type="ARBA" id="ARBA00022896"/>
    </source>
</evidence>
<organism evidence="8 9">
    <name type="scientific">Heracleum sosnowskyi</name>
    <dbReference type="NCBI Taxonomy" id="360622"/>
    <lineage>
        <taxon>Eukaryota</taxon>
        <taxon>Viridiplantae</taxon>
        <taxon>Streptophyta</taxon>
        <taxon>Embryophyta</taxon>
        <taxon>Tracheophyta</taxon>
        <taxon>Spermatophyta</taxon>
        <taxon>Magnoliopsida</taxon>
        <taxon>eudicotyledons</taxon>
        <taxon>Gunneridae</taxon>
        <taxon>Pentapetalae</taxon>
        <taxon>asterids</taxon>
        <taxon>campanulids</taxon>
        <taxon>Apiales</taxon>
        <taxon>Apiaceae</taxon>
        <taxon>Apioideae</taxon>
        <taxon>apioid superclade</taxon>
        <taxon>Tordylieae</taxon>
        <taxon>Tordyliinae</taxon>
        <taxon>Heracleum</taxon>
    </lineage>
</organism>
<accession>A0AAD8N5C2</accession>
<dbReference type="Proteomes" id="UP001237642">
    <property type="component" value="Unassembled WGS sequence"/>
</dbReference>
<sequence length="376" mass="42406">MSFIENTSKLQLQAVRDDCFDRLRELEAFDNTKAGVKGLADAGVVSIPKIFVRPLDERSQEDSSACLRKKVQVPIIDLGGIDSCVKIRKQVVDQIKLASMTWGFFQVLNHGIPVQVMDQMIDGVRKFHEQDLELKKDYYSHDHMKTVRYDSSIDLYRSRFAKWRDTLNISLLVPGKFQPEHLPSICRHVTMNYMNEATKLGGTLFDLLSEALGLKTDHLRSLECASGRKFVGHYYPGCPEPELTLGANKHTDPSFLTILLQDSIGGLQFLHDNQWTDVLPLAGSLVVNIGDLLQIVSNDKFKSVEHRVLANHAGPRISVATFFTGVVVPEKVYGPIKELIPEGNPAIFKEFIVRDYIKRFYSRSGDMSGVDSYKQS</sequence>
<dbReference type="Gene3D" id="2.60.120.330">
    <property type="entry name" value="B-lactam Antibiotic, Isopenicillin N Synthase, Chain"/>
    <property type="match status" value="1"/>
</dbReference>
<evidence type="ECO:0000256" key="6">
    <source>
        <dbReference type="RuleBase" id="RU003682"/>
    </source>
</evidence>
<dbReference type="GO" id="GO:0046872">
    <property type="term" value="F:metal ion binding"/>
    <property type="evidence" value="ECO:0007669"/>
    <property type="project" value="UniProtKB-KW"/>
</dbReference>
<evidence type="ECO:0000256" key="2">
    <source>
        <dbReference type="ARBA" id="ARBA00022723"/>
    </source>
</evidence>
<evidence type="ECO:0000256" key="5">
    <source>
        <dbReference type="ARBA" id="ARBA00023004"/>
    </source>
</evidence>
<keyword evidence="2 6" id="KW-0479">Metal-binding</keyword>
<dbReference type="Pfam" id="PF14226">
    <property type="entry name" value="DIOX_N"/>
    <property type="match status" value="1"/>
</dbReference>
<dbReference type="PANTHER" id="PTHR10209">
    <property type="entry name" value="OXIDOREDUCTASE, 2OG-FE II OXYGENASE FAMILY PROTEIN"/>
    <property type="match status" value="1"/>
</dbReference>